<evidence type="ECO:0000313" key="1">
    <source>
        <dbReference type="EMBL" id="MBT0768369.1"/>
    </source>
</evidence>
<gene>
    <name evidence="1" type="ORF">KIH74_05505</name>
</gene>
<dbReference type="SUPFAM" id="SSF56349">
    <property type="entry name" value="DNA breaking-rejoining enzymes"/>
    <property type="match status" value="1"/>
</dbReference>
<reference evidence="1 2" key="1">
    <citation type="submission" date="2021-05" db="EMBL/GenBank/DDBJ databases">
        <title>Kineosporia and Streptomyces sp. nov. two new marine actinobacteria isolated from Coral.</title>
        <authorList>
            <person name="Buangrab K."/>
            <person name="Sutthacheep M."/>
            <person name="Yeemin T."/>
            <person name="Harunari E."/>
            <person name="Igarashi Y."/>
            <person name="Kanchanasin P."/>
            <person name="Tanasupawat S."/>
            <person name="Phongsopitanun W."/>
        </authorList>
    </citation>
    <scope>NUCLEOTIDE SEQUENCE [LARGE SCALE GENOMIC DNA]</scope>
    <source>
        <strain evidence="1 2">J2-2</strain>
    </source>
</reference>
<protein>
    <recommendedName>
        <fullName evidence="3">Tyr recombinase domain-containing protein</fullName>
    </recommendedName>
</protein>
<dbReference type="InterPro" id="IPR011010">
    <property type="entry name" value="DNA_brk_join_enz"/>
</dbReference>
<name>A0ABS5TFI4_9ACTN</name>
<evidence type="ECO:0008006" key="3">
    <source>
        <dbReference type="Google" id="ProtNLM"/>
    </source>
</evidence>
<dbReference type="EMBL" id="JAHBAY010000002">
    <property type="protein sequence ID" value="MBT0768369.1"/>
    <property type="molecule type" value="Genomic_DNA"/>
</dbReference>
<proteinExistence type="predicted"/>
<comment type="caution">
    <text evidence="1">The sequence shown here is derived from an EMBL/GenBank/DDBJ whole genome shotgun (WGS) entry which is preliminary data.</text>
</comment>
<dbReference type="Proteomes" id="UP001197247">
    <property type="component" value="Unassembled WGS sequence"/>
</dbReference>
<keyword evidence="2" id="KW-1185">Reference proteome</keyword>
<organism evidence="1 2">
    <name type="scientific">Kineosporia corallincola</name>
    <dbReference type="NCBI Taxonomy" id="2835133"/>
    <lineage>
        <taxon>Bacteria</taxon>
        <taxon>Bacillati</taxon>
        <taxon>Actinomycetota</taxon>
        <taxon>Actinomycetes</taxon>
        <taxon>Kineosporiales</taxon>
        <taxon>Kineosporiaceae</taxon>
        <taxon>Kineosporia</taxon>
    </lineage>
</organism>
<dbReference type="RefSeq" id="WP_214154668.1">
    <property type="nucleotide sequence ID" value="NZ_JAHBAY010000002.1"/>
</dbReference>
<accession>A0ABS5TFI4</accession>
<sequence>MRARAAIQSYLSVLERAGASRSTRRQREWALSQAVNAAALQRIHGDVPTDQQVRDTPPEQLNDTGQRVELAEILSPDFAAWFLPWAATGVLAHSEGAARSQAASRARAAALRALAQAHGAAPITHTEPAVQLRTPTPMNARALRHVAFDLVAIDPPSKAAVRLSAMLAVMITTPLRPVDLCRMTLHDVEITDDQVTVPALPLAPDQAPPPGYTGRETLDPALGRLVKRWLEVREVLVSRLEGTPPQSFWVSVRASPTDEGVIRPAGLPLHPRGLERSYVGQAKNFNSELAAGSRRSLPLGRDGVPVSHLPLSFDHLRRSLLTLAETDQI</sequence>
<evidence type="ECO:0000313" key="2">
    <source>
        <dbReference type="Proteomes" id="UP001197247"/>
    </source>
</evidence>